<comment type="caution">
    <text evidence="3">The sequence shown here is derived from an EMBL/GenBank/DDBJ whole genome shotgun (WGS) entry which is preliminary data.</text>
</comment>
<name>A0A4V2P8S1_9GAMM</name>
<sequence>MFLFLVKRFYFCFRNKILNTYILSKSVKYKQRGYATVLTLVMFSVLGLSLLAMFNSGQVVTHKLKLQNAVDAASYSTAVVVSRELNFMAYTNRAMIVNQVAIGQMVGLVSWQKMLIEATENLSDVADLVSWIPIIGQVIQGYFNAFEIAVSVSEPIIEGMSTLLVYEANAVIRALSQAQFLLHNATKGLIQSTFHDVLKDNDPDAVMSAIGNANLLSFGFQDVEAFAKRTEEANTGTSDLGRYDDFASVVKESGDDFMKGRSYEWIHPPAIPLFFEAWIDKKGGNEFDRKTQNGKYVWEWSAMDTVSLWTRTFSWDPKDFGWQSPEETLPIGWGAAHTSNQSGNYSSYNSNSKWDNARENSMSAGFAVNEYGDNKLGGTSGLQRFFYLGDDNQNPIPPSFIAVAAKDAGSVRTWKEIVESNGGQVGPRFDIEEKGTLKSSKMYSISKAEPYYSRSYDLDAFRREDLQEEFGNLFNPYWQARLVAISPAERTQILLTIPN</sequence>
<evidence type="ECO:0000259" key="2">
    <source>
        <dbReference type="Pfam" id="PF13400"/>
    </source>
</evidence>
<dbReference type="EMBL" id="SMFQ01000003">
    <property type="protein sequence ID" value="TCJ86795.1"/>
    <property type="molecule type" value="Genomic_DNA"/>
</dbReference>
<protein>
    <submittedName>
        <fullName evidence="3">Putative Flp pilus-assembly TadE/G-like protein</fullName>
    </submittedName>
</protein>
<dbReference type="RefSeq" id="WP_131905127.1">
    <property type="nucleotide sequence ID" value="NZ_BAAAFU010000004.1"/>
</dbReference>
<keyword evidence="1" id="KW-1133">Transmembrane helix</keyword>
<feature type="domain" description="Putative Flp pilus-assembly TadG-like N-terminal" evidence="2">
    <location>
        <begin position="33"/>
        <end position="78"/>
    </location>
</feature>
<dbReference type="InterPro" id="IPR028087">
    <property type="entry name" value="Tad_N"/>
</dbReference>
<evidence type="ECO:0000313" key="3">
    <source>
        <dbReference type="EMBL" id="TCJ86795.1"/>
    </source>
</evidence>
<accession>A0A4V2P8S1</accession>
<feature type="transmembrane region" description="Helical" evidence="1">
    <location>
        <begin position="33"/>
        <end position="54"/>
    </location>
</feature>
<organism evidence="3 4">
    <name type="scientific">Cocleimonas flava</name>
    <dbReference type="NCBI Taxonomy" id="634765"/>
    <lineage>
        <taxon>Bacteria</taxon>
        <taxon>Pseudomonadati</taxon>
        <taxon>Pseudomonadota</taxon>
        <taxon>Gammaproteobacteria</taxon>
        <taxon>Thiotrichales</taxon>
        <taxon>Thiotrichaceae</taxon>
        <taxon>Cocleimonas</taxon>
    </lineage>
</organism>
<evidence type="ECO:0000313" key="4">
    <source>
        <dbReference type="Proteomes" id="UP000294887"/>
    </source>
</evidence>
<dbReference type="OrthoDB" id="5493674at2"/>
<keyword evidence="1" id="KW-0472">Membrane</keyword>
<dbReference type="AlphaFoldDB" id="A0A4V2P8S1"/>
<proteinExistence type="predicted"/>
<keyword evidence="1" id="KW-0812">Transmembrane</keyword>
<reference evidence="3 4" key="1">
    <citation type="submission" date="2019-03" db="EMBL/GenBank/DDBJ databases">
        <title>Genomic Encyclopedia of Type Strains, Phase IV (KMG-IV): sequencing the most valuable type-strain genomes for metagenomic binning, comparative biology and taxonomic classification.</title>
        <authorList>
            <person name="Goeker M."/>
        </authorList>
    </citation>
    <scope>NUCLEOTIDE SEQUENCE [LARGE SCALE GENOMIC DNA]</scope>
    <source>
        <strain evidence="3 4">DSM 24830</strain>
    </source>
</reference>
<gene>
    <name evidence="3" type="ORF">EV695_1293</name>
</gene>
<evidence type="ECO:0000256" key="1">
    <source>
        <dbReference type="SAM" id="Phobius"/>
    </source>
</evidence>
<keyword evidence="4" id="KW-1185">Reference proteome</keyword>
<dbReference type="Pfam" id="PF13400">
    <property type="entry name" value="Tad"/>
    <property type="match status" value="1"/>
</dbReference>
<dbReference type="Proteomes" id="UP000294887">
    <property type="component" value="Unassembled WGS sequence"/>
</dbReference>